<organism evidence="1 2">
    <name type="scientific">Paenibacillus vini</name>
    <dbReference type="NCBI Taxonomy" id="1476024"/>
    <lineage>
        <taxon>Bacteria</taxon>
        <taxon>Bacillati</taxon>
        <taxon>Bacillota</taxon>
        <taxon>Bacilli</taxon>
        <taxon>Bacillales</taxon>
        <taxon>Paenibacillaceae</taxon>
        <taxon>Paenibacillus</taxon>
    </lineage>
</organism>
<keyword evidence="2" id="KW-1185">Reference proteome</keyword>
<protein>
    <recommendedName>
        <fullName evidence="3">ABC transporter substrate-binding protein</fullName>
    </recommendedName>
</protein>
<comment type="caution">
    <text evidence="1">The sequence shown here is derived from an EMBL/GenBank/DDBJ whole genome shotgun (WGS) entry which is preliminary data.</text>
</comment>
<dbReference type="PANTHER" id="PTHR43649">
    <property type="entry name" value="ARABINOSE-BINDING PROTEIN-RELATED"/>
    <property type="match status" value="1"/>
</dbReference>
<accession>A0ABQ4MIP4</accession>
<gene>
    <name evidence="1" type="ORF">J42TS3_48910</name>
</gene>
<dbReference type="Proteomes" id="UP000679992">
    <property type="component" value="Unassembled WGS sequence"/>
</dbReference>
<dbReference type="EMBL" id="BOSL01000025">
    <property type="protein sequence ID" value="GIP55856.1"/>
    <property type="molecule type" value="Genomic_DNA"/>
</dbReference>
<evidence type="ECO:0008006" key="3">
    <source>
        <dbReference type="Google" id="ProtNLM"/>
    </source>
</evidence>
<dbReference type="Pfam" id="PF01547">
    <property type="entry name" value="SBP_bac_1"/>
    <property type="match status" value="1"/>
</dbReference>
<dbReference type="PROSITE" id="PS51257">
    <property type="entry name" value="PROKAR_LIPOPROTEIN"/>
    <property type="match status" value="1"/>
</dbReference>
<evidence type="ECO:0000313" key="2">
    <source>
        <dbReference type="Proteomes" id="UP000679992"/>
    </source>
</evidence>
<evidence type="ECO:0000313" key="1">
    <source>
        <dbReference type="EMBL" id="GIP55856.1"/>
    </source>
</evidence>
<dbReference type="InterPro" id="IPR050490">
    <property type="entry name" value="Bact_solute-bd_prot1"/>
</dbReference>
<dbReference type="RefSeq" id="WP_213656616.1">
    <property type="nucleotide sequence ID" value="NZ_BOSL01000025.1"/>
</dbReference>
<proteinExistence type="predicted"/>
<dbReference type="InterPro" id="IPR006059">
    <property type="entry name" value="SBP"/>
</dbReference>
<reference evidence="1 2" key="1">
    <citation type="submission" date="2021-03" db="EMBL/GenBank/DDBJ databases">
        <title>Antimicrobial resistance genes in bacteria isolated from Japanese honey, and their potential for conferring macrolide and lincosamide resistance in the American foulbrood pathogen Paenibacillus larvae.</title>
        <authorList>
            <person name="Okamoto M."/>
            <person name="Kumagai M."/>
            <person name="Kanamori H."/>
            <person name="Takamatsu D."/>
        </authorList>
    </citation>
    <scope>NUCLEOTIDE SEQUENCE [LARGE SCALE GENOMIC DNA]</scope>
    <source>
        <strain evidence="1 2">J42TS3</strain>
    </source>
</reference>
<dbReference type="Gene3D" id="3.40.190.10">
    <property type="entry name" value="Periplasmic binding protein-like II"/>
    <property type="match status" value="1"/>
</dbReference>
<name>A0ABQ4MIP4_9BACL</name>
<dbReference type="PANTHER" id="PTHR43649:SF12">
    <property type="entry name" value="DIACETYLCHITOBIOSE BINDING PROTEIN DASA"/>
    <property type="match status" value="1"/>
</dbReference>
<dbReference type="SUPFAM" id="SSF53850">
    <property type="entry name" value="Periplasmic binding protein-like II"/>
    <property type="match status" value="1"/>
</dbReference>
<sequence length="452" mass="50504">MKLILMTLSLGLAAGCAGNEPRGELKSKTSLKVLFSDEDYFFRQYGDLFVMKNGNVDIEVVSTQDLRNNLGDKTYDDALDELVERERPDILMVSTDIFERYAGAGKLAELDPLLEKDHYSLEAMLPGLVDTMRKIGGGKLYGLPPSFYGSAVYYNKDLFTKYGIEPPQDGMTWEEIMELARHFPAEGDELNRVYGYGANYSLTFENLLSLFSHAEGLTYVNPETMKMTIDTVSWRKVYETALSAYHSNAIYGPSDEAGASLITTEESMLREPFIMGRAALTVNGSHILQKLKQAEEMIKDYEAFEVGLVSGPVDPADRETTREISFGDITAINANSTNPEAAWEFFRFLHGGELAAIKSKTPYSLMSRSDYKMEYNGVALDAFYTLKPTINSNNADLKGIPSSFFSEFQIIRNRETQLFLSGEKSLEEALNTMQAEGQAALDLSLENTLQNM</sequence>